<evidence type="ECO:0000313" key="2">
    <source>
        <dbReference type="Proteomes" id="UP000324222"/>
    </source>
</evidence>
<proteinExistence type="predicted"/>
<keyword evidence="2" id="KW-1185">Reference proteome</keyword>
<gene>
    <name evidence="1" type="ORF">E2C01_079076</name>
</gene>
<organism evidence="1 2">
    <name type="scientific">Portunus trituberculatus</name>
    <name type="common">Swimming crab</name>
    <name type="synonym">Neptunus trituberculatus</name>
    <dbReference type="NCBI Taxonomy" id="210409"/>
    <lineage>
        <taxon>Eukaryota</taxon>
        <taxon>Metazoa</taxon>
        <taxon>Ecdysozoa</taxon>
        <taxon>Arthropoda</taxon>
        <taxon>Crustacea</taxon>
        <taxon>Multicrustacea</taxon>
        <taxon>Malacostraca</taxon>
        <taxon>Eumalacostraca</taxon>
        <taxon>Eucarida</taxon>
        <taxon>Decapoda</taxon>
        <taxon>Pleocyemata</taxon>
        <taxon>Brachyura</taxon>
        <taxon>Eubrachyura</taxon>
        <taxon>Portunoidea</taxon>
        <taxon>Portunidae</taxon>
        <taxon>Portuninae</taxon>
        <taxon>Portunus</taxon>
    </lineage>
</organism>
<dbReference type="Proteomes" id="UP000324222">
    <property type="component" value="Unassembled WGS sequence"/>
</dbReference>
<protein>
    <submittedName>
        <fullName evidence="1">Uncharacterized protein</fullName>
    </submittedName>
</protein>
<dbReference type="EMBL" id="VSRR010065197">
    <property type="protein sequence ID" value="MPC84339.1"/>
    <property type="molecule type" value="Genomic_DNA"/>
</dbReference>
<reference evidence="1 2" key="1">
    <citation type="submission" date="2019-05" db="EMBL/GenBank/DDBJ databases">
        <title>Another draft genome of Portunus trituberculatus and its Hox gene families provides insights of decapod evolution.</title>
        <authorList>
            <person name="Jeong J.-H."/>
            <person name="Song I."/>
            <person name="Kim S."/>
            <person name="Choi T."/>
            <person name="Kim D."/>
            <person name="Ryu S."/>
            <person name="Kim W."/>
        </authorList>
    </citation>
    <scope>NUCLEOTIDE SEQUENCE [LARGE SCALE GENOMIC DNA]</scope>
    <source>
        <tissue evidence="1">Muscle</tissue>
    </source>
</reference>
<sequence>MPAGNLVLLGGATVISGVKAFFHLAEKVVQLPRVLPAAAACLRFYAACSCSLFTY</sequence>
<accession>A0A5B7IQH0</accession>
<evidence type="ECO:0000313" key="1">
    <source>
        <dbReference type="EMBL" id="MPC84339.1"/>
    </source>
</evidence>
<dbReference type="AlphaFoldDB" id="A0A5B7IQH0"/>
<name>A0A5B7IQH0_PORTR</name>
<comment type="caution">
    <text evidence="1">The sequence shown here is derived from an EMBL/GenBank/DDBJ whole genome shotgun (WGS) entry which is preliminary data.</text>
</comment>